<proteinExistence type="predicted"/>
<dbReference type="GO" id="GO:0016758">
    <property type="term" value="F:hexosyltransferase activity"/>
    <property type="evidence" value="ECO:0007669"/>
    <property type="project" value="UniProtKB-ARBA"/>
</dbReference>
<dbReference type="Pfam" id="PF00535">
    <property type="entry name" value="Glycos_transf_2"/>
    <property type="match status" value="1"/>
</dbReference>
<dbReference type="RefSeq" id="WP_115568570.1">
    <property type="nucleotide sequence ID" value="NZ_QRGR01000057.1"/>
</dbReference>
<sequence length="343" mass="39961">MTAPLLSVVMLVFNGEKYLNEAIESVLTQTFKDFELIIINDGSTDKSIDIISSYSDKRIRLLDNKNNSGIPYCRNIGLNLAKGEFLTWSDCDDINLPDRFEKQIDFLRSNPSIGGCGTWLLRFKGSKSHYVQKADKDPEFIKACLIFKPAIPNATVMLRLSEIRKFKLYYNTNLPIAEDYDFILRCSKYLKFSNIQEVLYKYRDSETSIMEQYKLKEEKSYQIHKIVYAEALEILGITPSESDLVVHRSIGSQSLFESLLEFISCYNWLLNIQFANNRERVFDQKILNKVLAAQFYFISKKASKFGLATLKYYLSKSLLNKWNIKPYEAFKLFIRCSIRYNKF</sequence>
<protein>
    <submittedName>
        <fullName evidence="2">Glycosyltransferase family 2 protein</fullName>
    </submittedName>
</protein>
<dbReference type="EMBL" id="QRGR01000057">
    <property type="protein sequence ID" value="RDV10665.1"/>
    <property type="molecule type" value="Genomic_DNA"/>
</dbReference>
<reference evidence="3" key="1">
    <citation type="submission" date="2018-08" db="EMBL/GenBank/DDBJ databases">
        <authorList>
            <person name="Liu Z.-W."/>
            <person name="Du Z.-J."/>
        </authorList>
    </citation>
    <scope>NUCLEOTIDE SEQUENCE [LARGE SCALE GENOMIC DNA]</scope>
    <source>
        <strain evidence="3">H4X</strain>
    </source>
</reference>
<evidence type="ECO:0000313" key="3">
    <source>
        <dbReference type="Proteomes" id="UP000256708"/>
    </source>
</evidence>
<evidence type="ECO:0000259" key="1">
    <source>
        <dbReference type="Pfam" id="PF00535"/>
    </source>
</evidence>
<evidence type="ECO:0000313" key="2">
    <source>
        <dbReference type="EMBL" id="RDV10665.1"/>
    </source>
</evidence>
<accession>A0A3D8KZZ5</accession>
<dbReference type="AlphaFoldDB" id="A0A3D8KZZ5"/>
<dbReference type="Gene3D" id="3.90.550.10">
    <property type="entry name" value="Spore Coat Polysaccharide Biosynthesis Protein SpsA, Chain A"/>
    <property type="match status" value="1"/>
</dbReference>
<keyword evidence="2" id="KW-0808">Transferase</keyword>
<organism evidence="2 3">
    <name type="scientific">Pontibacter diazotrophicus</name>
    <dbReference type="NCBI Taxonomy" id="1400979"/>
    <lineage>
        <taxon>Bacteria</taxon>
        <taxon>Pseudomonadati</taxon>
        <taxon>Bacteroidota</taxon>
        <taxon>Cytophagia</taxon>
        <taxon>Cytophagales</taxon>
        <taxon>Hymenobacteraceae</taxon>
        <taxon>Pontibacter</taxon>
    </lineage>
</organism>
<dbReference type="InterPro" id="IPR029044">
    <property type="entry name" value="Nucleotide-diphossugar_trans"/>
</dbReference>
<dbReference type="OrthoDB" id="9815829at2"/>
<name>A0A3D8KZZ5_9BACT</name>
<gene>
    <name evidence="2" type="ORF">DXT99_26250</name>
</gene>
<dbReference type="PANTHER" id="PTHR22916:SF3">
    <property type="entry name" value="UDP-GLCNAC:BETAGAL BETA-1,3-N-ACETYLGLUCOSAMINYLTRANSFERASE-LIKE PROTEIN 1"/>
    <property type="match status" value="1"/>
</dbReference>
<dbReference type="InterPro" id="IPR001173">
    <property type="entry name" value="Glyco_trans_2-like"/>
</dbReference>
<dbReference type="PANTHER" id="PTHR22916">
    <property type="entry name" value="GLYCOSYLTRANSFERASE"/>
    <property type="match status" value="1"/>
</dbReference>
<dbReference type="CDD" id="cd00761">
    <property type="entry name" value="Glyco_tranf_GTA_type"/>
    <property type="match status" value="1"/>
</dbReference>
<dbReference type="SUPFAM" id="SSF53448">
    <property type="entry name" value="Nucleotide-diphospho-sugar transferases"/>
    <property type="match status" value="1"/>
</dbReference>
<comment type="caution">
    <text evidence="2">The sequence shown here is derived from an EMBL/GenBank/DDBJ whole genome shotgun (WGS) entry which is preliminary data.</text>
</comment>
<feature type="domain" description="Glycosyltransferase 2-like" evidence="1">
    <location>
        <begin position="7"/>
        <end position="130"/>
    </location>
</feature>
<dbReference type="Proteomes" id="UP000256708">
    <property type="component" value="Unassembled WGS sequence"/>
</dbReference>
<keyword evidence="3" id="KW-1185">Reference proteome</keyword>